<evidence type="ECO:0000313" key="3">
    <source>
        <dbReference type="Proteomes" id="UP001642409"/>
    </source>
</evidence>
<keyword evidence="3" id="KW-1185">Reference proteome</keyword>
<dbReference type="EMBL" id="CAXDID020000020">
    <property type="protein sequence ID" value="CAL5986896.1"/>
    <property type="molecule type" value="Genomic_DNA"/>
</dbReference>
<organism evidence="1">
    <name type="scientific">Hexamita inflata</name>
    <dbReference type="NCBI Taxonomy" id="28002"/>
    <lineage>
        <taxon>Eukaryota</taxon>
        <taxon>Metamonada</taxon>
        <taxon>Diplomonadida</taxon>
        <taxon>Hexamitidae</taxon>
        <taxon>Hexamitinae</taxon>
        <taxon>Hexamita</taxon>
    </lineage>
</organism>
<dbReference type="EMBL" id="CATOUU010001169">
    <property type="protein sequence ID" value="CAI9975606.1"/>
    <property type="molecule type" value="Genomic_DNA"/>
</dbReference>
<reference evidence="2 3" key="2">
    <citation type="submission" date="2024-07" db="EMBL/GenBank/DDBJ databases">
        <authorList>
            <person name="Akdeniz Z."/>
        </authorList>
    </citation>
    <scope>NUCLEOTIDE SEQUENCE [LARGE SCALE GENOMIC DNA]</scope>
</reference>
<reference evidence="1" key="1">
    <citation type="submission" date="2023-06" db="EMBL/GenBank/DDBJ databases">
        <authorList>
            <person name="Kurt Z."/>
        </authorList>
    </citation>
    <scope>NUCLEOTIDE SEQUENCE</scope>
</reference>
<gene>
    <name evidence="1" type="ORF">HINF_LOCUS63251</name>
    <name evidence="2" type="ORF">HINF_LOCUS9636</name>
</gene>
<dbReference type="Proteomes" id="UP001642409">
    <property type="component" value="Unassembled WGS sequence"/>
</dbReference>
<name>A0AA86RJJ5_9EUKA</name>
<comment type="caution">
    <text evidence="1">The sequence shown here is derived from an EMBL/GenBank/DDBJ whole genome shotgun (WGS) entry which is preliminary data.</text>
</comment>
<protein>
    <submittedName>
        <fullName evidence="2">Hypothetical_protein</fullName>
    </submittedName>
</protein>
<evidence type="ECO:0000313" key="2">
    <source>
        <dbReference type="EMBL" id="CAL5986896.1"/>
    </source>
</evidence>
<proteinExistence type="predicted"/>
<accession>A0AA86RJJ5</accession>
<evidence type="ECO:0000313" key="1">
    <source>
        <dbReference type="EMBL" id="CAI9975606.1"/>
    </source>
</evidence>
<sequence length="285" mass="33010">MHVNINEKESNQFENQQIETLNENLIIKTNVNEQEPNQTVEIAVKDFQPDKTAKVIKMLKKQFTQVMQASADEDNACIYLTVLQSESEYVMKTIKKMKIEDKKLTCAINTTLKQNVQKQIIIKQEEQPETNKKPLYHRRKATNKINTEEYANDNLEMCEVEVDLQQFSREQTPKLLKTLNKKLENILSSTVLENGNISVKLYKIYKKETINMIQRFKIGDTKLVCIKQSKSKLNIMQTASMLNESFQEQCNDQQTNISNQSVQEIITDIINSCIEHAILSTQADQ</sequence>
<dbReference type="AlphaFoldDB" id="A0AA86RJJ5"/>